<feature type="compositionally biased region" description="Basic and acidic residues" evidence="1">
    <location>
        <begin position="94"/>
        <end position="103"/>
    </location>
</feature>
<evidence type="ECO:0008006" key="4">
    <source>
        <dbReference type="Google" id="ProtNLM"/>
    </source>
</evidence>
<dbReference type="InParanoid" id="A0A1Z5RMN9"/>
<sequence length="154" mass="16179">MSLMCEEHPGGDAILNDAGVDSTQGFFWDIQRWAAGAWAGPLRAEVWKMAAAGLAQIPSPPSCASFPILAILVSSASAASSVSQTLASHSRSSPKRERSRARGEAATALTPAHNSDGCLTRKLPSFGLGRCGRGRLASIRARATWRRPPGLDPA</sequence>
<evidence type="ECO:0000313" key="3">
    <source>
        <dbReference type="Proteomes" id="UP000000768"/>
    </source>
</evidence>
<gene>
    <name evidence="2" type="ORF">SORBI_3004G156732</name>
</gene>
<dbReference type="Gramene" id="OQU85010">
    <property type="protein sequence ID" value="OQU85010"/>
    <property type="gene ID" value="SORBI_3004G156732"/>
</dbReference>
<keyword evidence="3" id="KW-1185">Reference proteome</keyword>
<dbReference type="AlphaFoldDB" id="A0A1Z5RMN9"/>
<dbReference type="Proteomes" id="UP000000768">
    <property type="component" value="Chromosome 4"/>
</dbReference>
<reference evidence="2 3" key="1">
    <citation type="journal article" date="2009" name="Nature">
        <title>The Sorghum bicolor genome and the diversification of grasses.</title>
        <authorList>
            <person name="Paterson A.H."/>
            <person name="Bowers J.E."/>
            <person name="Bruggmann R."/>
            <person name="Dubchak I."/>
            <person name="Grimwood J."/>
            <person name="Gundlach H."/>
            <person name="Haberer G."/>
            <person name="Hellsten U."/>
            <person name="Mitros T."/>
            <person name="Poliakov A."/>
            <person name="Schmutz J."/>
            <person name="Spannagl M."/>
            <person name="Tang H."/>
            <person name="Wang X."/>
            <person name="Wicker T."/>
            <person name="Bharti A.K."/>
            <person name="Chapman J."/>
            <person name="Feltus F.A."/>
            <person name="Gowik U."/>
            <person name="Grigoriev I.V."/>
            <person name="Lyons E."/>
            <person name="Maher C.A."/>
            <person name="Martis M."/>
            <person name="Narechania A."/>
            <person name="Otillar R.P."/>
            <person name="Penning B.W."/>
            <person name="Salamov A.A."/>
            <person name="Wang Y."/>
            <person name="Zhang L."/>
            <person name="Carpita N.C."/>
            <person name="Freeling M."/>
            <person name="Gingle A.R."/>
            <person name="Hash C.T."/>
            <person name="Keller B."/>
            <person name="Klein P."/>
            <person name="Kresovich S."/>
            <person name="McCann M.C."/>
            <person name="Ming R."/>
            <person name="Peterson D.G."/>
            <person name="Mehboob-ur-Rahman"/>
            <person name="Ware D."/>
            <person name="Westhoff P."/>
            <person name="Mayer K.F."/>
            <person name="Messing J."/>
            <person name="Rokhsar D.S."/>
        </authorList>
    </citation>
    <scope>NUCLEOTIDE SEQUENCE [LARGE SCALE GENOMIC DNA]</scope>
    <source>
        <strain evidence="3">cv. BTx623</strain>
    </source>
</reference>
<evidence type="ECO:0000256" key="1">
    <source>
        <dbReference type="SAM" id="MobiDB-lite"/>
    </source>
</evidence>
<dbReference type="OMA" id="MSLMCEE"/>
<dbReference type="EMBL" id="CM000763">
    <property type="protein sequence ID" value="OQU85010.1"/>
    <property type="molecule type" value="Genomic_DNA"/>
</dbReference>
<proteinExistence type="predicted"/>
<protein>
    <recommendedName>
        <fullName evidence="4">Cytochrome b5 heme-binding domain-containing protein</fullName>
    </recommendedName>
</protein>
<evidence type="ECO:0000313" key="2">
    <source>
        <dbReference type="EMBL" id="OQU85010.1"/>
    </source>
</evidence>
<reference evidence="3" key="2">
    <citation type="journal article" date="2018" name="Plant J.">
        <title>The Sorghum bicolor reference genome: improved assembly, gene annotations, a transcriptome atlas, and signatures of genome organization.</title>
        <authorList>
            <person name="McCormick R.F."/>
            <person name="Truong S.K."/>
            <person name="Sreedasyam A."/>
            <person name="Jenkins J."/>
            <person name="Shu S."/>
            <person name="Sims D."/>
            <person name="Kennedy M."/>
            <person name="Amirebrahimi M."/>
            <person name="Weers B.D."/>
            <person name="McKinley B."/>
            <person name="Mattison A."/>
            <person name="Morishige D.T."/>
            <person name="Grimwood J."/>
            <person name="Schmutz J."/>
            <person name="Mullet J.E."/>
        </authorList>
    </citation>
    <scope>NUCLEOTIDE SEQUENCE [LARGE SCALE GENOMIC DNA]</scope>
    <source>
        <strain evidence="3">cv. BTx623</strain>
    </source>
</reference>
<organism evidence="2 3">
    <name type="scientific">Sorghum bicolor</name>
    <name type="common">Sorghum</name>
    <name type="synonym">Sorghum vulgare</name>
    <dbReference type="NCBI Taxonomy" id="4558"/>
    <lineage>
        <taxon>Eukaryota</taxon>
        <taxon>Viridiplantae</taxon>
        <taxon>Streptophyta</taxon>
        <taxon>Embryophyta</taxon>
        <taxon>Tracheophyta</taxon>
        <taxon>Spermatophyta</taxon>
        <taxon>Magnoliopsida</taxon>
        <taxon>Liliopsida</taxon>
        <taxon>Poales</taxon>
        <taxon>Poaceae</taxon>
        <taxon>PACMAD clade</taxon>
        <taxon>Panicoideae</taxon>
        <taxon>Andropogonodae</taxon>
        <taxon>Andropogoneae</taxon>
        <taxon>Sorghinae</taxon>
        <taxon>Sorghum</taxon>
    </lineage>
</organism>
<feature type="region of interest" description="Disordered" evidence="1">
    <location>
        <begin position="83"/>
        <end position="112"/>
    </location>
</feature>
<accession>A0A1Z5RMN9</accession>
<name>A0A1Z5RMN9_SORBI</name>